<dbReference type="SMART" id="SM01190">
    <property type="entry name" value="EMP24_GP25L"/>
    <property type="match status" value="1"/>
</dbReference>
<reference evidence="10" key="1">
    <citation type="submission" date="2020-11" db="EMBL/GenBank/DDBJ databases">
        <authorList>
            <person name="Tran Van P."/>
        </authorList>
    </citation>
    <scope>NUCLEOTIDE SEQUENCE</scope>
</reference>
<accession>A0A7R9GFQ5</accession>
<evidence type="ECO:0000259" key="9">
    <source>
        <dbReference type="PROSITE" id="PS50866"/>
    </source>
</evidence>
<dbReference type="InterPro" id="IPR053937">
    <property type="entry name" value="GOST_TM"/>
</dbReference>
<dbReference type="GO" id="GO:0005794">
    <property type="term" value="C:Golgi apparatus"/>
    <property type="evidence" value="ECO:0007669"/>
    <property type="project" value="TreeGrafter"/>
</dbReference>
<organism evidence="10">
    <name type="scientific">Notodromas monacha</name>
    <dbReference type="NCBI Taxonomy" id="399045"/>
    <lineage>
        <taxon>Eukaryota</taxon>
        <taxon>Metazoa</taxon>
        <taxon>Ecdysozoa</taxon>
        <taxon>Arthropoda</taxon>
        <taxon>Crustacea</taxon>
        <taxon>Oligostraca</taxon>
        <taxon>Ostracoda</taxon>
        <taxon>Podocopa</taxon>
        <taxon>Podocopida</taxon>
        <taxon>Cypridocopina</taxon>
        <taxon>Cypridoidea</taxon>
        <taxon>Cyprididae</taxon>
        <taxon>Notodromas</taxon>
    </lineage>
</organism>
<comment type="subcellular location">
    <subcellularLocation>
        <location evidence="1">Membrane</location>
        <topology evidence="1">Multi-pass membrane protein</topology>
    </subcellularLocation>
</comment>
<evidence type="ECO:0000256" key="2">
    <source>
        <dbReference type="ARBA" id="ARBA00022692"/>
    </source>
</evidence>
<dbReference type="GO" id="GO:0042147">
    <property type="term" value="P:retrograde transport, endosome to Golgi"/>
    <property type="evidence" value="ECO:0007669"/>
    <property type="project" value="TreeGrafter"/>
</dbReference>
<keyword evidence="11" id="KW-1185">Reference proteome</keyword>
<keyword evidence="5 7" id="KW-0472">Membrane</keyword>
<feature type="transmembrane region" description="Helical" evidence="7">
    <location>
        <begin position="341"/>
        <end position="362"/>
    </location>
</feature>
<evidence type="ECO:0000256" key="1">
    <source>
        <dbReference type="ARBA" id="ARBA00004141"/>
    </source>
</evidence>
<dbReference type="EMBL" id="CAJPEX010001559">
    <property type="protein sequence ID" value="CAG0919401.1"/>
    <property type="molecule type" value="Genomic_DNA"/>
</dbReference>
<dbReference type="Pfam" id="PF01105">
    <property type="entry name" value="EMP24_GP25L"/>
    <property type="match status" value="1"/>
</dbReference>
<dbReference type="SUPFAM" id="SSF101576">
    <property type="entry name" value="Supernatant protein factor (SPF), C-terminal domain"/>
    <property type="match status" value="1"/>
</dbReference>
<keyword evidence="4 7" id="KW-1133">Transmembrane helix</keyword>
<proteinExistence type="predicted"/>
<evidence type="ECO:0000256" key="4">
    <source>
        <dbReference type="ARBA" id="ARBA00022989"/>
    </source>
</evidence>
<dbReference type="OrthoDB" id="62956at2759"/>
<sequence>MDCSQLLAIICTLISICSAVELTFELPDNAKECFHEEIQKDTQSTLEFQVVTGGHYDVDVTIESPTGQILYQQVKKQFDSFPFKADVTGPYSVCFSNEFSTFSHKLIYMDFQVGDEAPLPGLGEHHTAMTQMESAAQIIHENLNTALDTQTYFRLRESQGRKRAEDLNERVLWWSAGQTIAILLIGVATCREGLDGSAILIEHVLRRDQCWEEYLYLQGMEDIYGKELSDDRRQAIEHFKSIFENPRSSFLEGLTYTSTEYSRGALNLTCSSGTVVKESIGFSDANDTSLNEDMLVTLLLRVKRIRDDDEPVPGAFSMSPSITIKMRGEHGFLSAVDWPLLPFYATMCTIYVLYAIAWMTLCFMHWKDILQVQYWIAAVIVMGMTEKAVFYAEYSSVNSTGKSISGAVVAAEIVSALKRALSRMLVIIVSMGFGIVKPRLGQMMPRVFLAGGLYFVLGSVEGCLRGLRPKNDASGDLFVTLVPLALLDSVICWWIFACLVQTLRALKLRRNIAKTSLYRHFANTLAFAVIASVVFMLWSVRYHRMELCLQSWKGLWLDEAFWHMLFSLVLLVIIVLWRPTKNNRRYAFSPILDRGEDEEDEEGDDEQLLFSAAEERGMRVRKMSGARQLSPGDKLKQKEERKKKELESNEWNSTNLPPSFADAAIPALIDSEEELVSTRLELSKVD</sequence>
<dbReference type="PANTHER" id="PTHR21229">
    <property type="entry name" value="LUNG SEVEN TRANSMEMBRANE RECEPTOR"/>
    <property type="match status" value="1"/>
</dbReference>
<feature type="domain" description="GOLD" evidence="9">
    <location>
        <begin position="31"/>
        <end position="113"/>
    </location>
</feature>
<evidence type="ECO:0000256" key="8">
    <source>
        <dbReference type="SAM" id="SignalP"/>
    </source>
</evidence>
<dbReference type="GO" id="GO:0016020">
    <property type="term" value="C:membrane"/>
    <property type="evidence" value="ECO:0007669"/>
    <property type="project" value="UniProtKB-SubCell"/>
</dbReference>
<evidence type="ECO:0000256" key="7">
    <source>
        <dbReference type="SAM" id="Phobius"/>
    </source>
</evidence>
<evidence type="ECO:0000256" key="3">
    <source>
        <dbReference type="ARBA" id="ARBA00022729"/>
    </source>
</evidence>
<feature type="transmembrane region" description="Helical" evidence="7">
    <location>
        <begin position="448"/>
        <end position="467"/>
    </location>
</feature>
<dbReference type="InterPro" id="IPR009038">
    <property type="entry name" value="GOLD_dom"/>
</dbReference>
<feature type="region of interest" description="Disordered" evidence="6">
    <location>
        <begin position="621"/>
        <end position="660"/>
    </location>
</feature>
<dbReference type="PROSITE" id="PS50866">
    <property type="entry name" value="GOLD"/>
    <property type="match status" value="1"/>
</dbReference>
<dbReference type="Pfam" id="PF06814">
    <property type="entry name" value="GOST_TM"/>
    <property type="match status" value="1"/>
</dbReference>
<feature type="transmembrane region" description="Helical" evidence="7">
    <location>
        <begin position="560"/>
        <end position="577"/>
    </location>
</feature>
<dbReference type="PANTHER" id="PTHR21229:SF1">
    <property type="entry name" value="GH17801P"/>
    <property type="match status" value="1"/>
</dbReference>
<dbReference type="GO" id="GO:0005829">
    <property type="term" value="C:cytosol"/>
    <property type="evidence" value="ECO:0007669"/>
    <property type="project" value="GOC"/>
</dbReference>
<evidence type="ECO:0000256" key="5">
    <source>
        <dbReference type="ARBA" id="ARBA00023136"/>
    </source>
</evidence>
<feature type="transmembrane region" description="Helical" evidence="7">
    <location>
        <begin position="479"/>
        <end position="500"/>
    </location>
</feature>
<evidence type="ECO:0000313" key="11">
    <source>
        <dbReference type="Proteomes" id="UP000678499"/>
    </source>
</evidence>
<feature type="transmembrane region" description="Helical" evidence="7">
    <location>
        <begin position="521"/>
        <end position="540"/>
    </location>
</feature>
<feature type="chain" id="PRO_5036403295" description="GOLD domain-containing protein" evidence="8">
    <location>
        <begin position="20"/>
        <end position="686"/>
    </location>
</feature>
<dbReference type="Proteomes" id="UP000678499">
    <property type="component" value="Unassembled WGS sequence"/>
</dbReference>
<dbReference type="InterPro" id="IPR036598">
    <property type="entry name" value="GOLD_dom_sf"/>
</dbReference>
<feature type="signal peptide" evidence="8">
    <location>
        <begin position="1"/>
        <end position="19"/>
    </location>
</feature>
<dbReference type="InterPro" id="IPR009637">
    <property type="entry name" value="GPR107/GPR108-like"/>
</dbReference>
<evidence type="ECO:0000256" key="6">
    <source>
        <dbReference type="SAM" id="MobiDB-lite"/>
    </source>
</evidence>
<name>A0A7R9GFQ5_9CRUS</name>
<evidence type="ECO:0000313" key="10">
    <source>
        <dbReference type="EMBL" id="CAD7279249.1"/>
    </source>
</evidence>
<feature type="compositionally biased region" description="Basic and acidic residues" evidence="6">
    <location>
        <begin position="633"/>
        <end position="647"/>
    </location>
</feature>
<keyword evidence="2 7" id="KW-0812">Transmembrane</keyword>
<keyword evidence="3 8" id="KW-0732">Signal</keyword>
<protein>
    <recommendedName>
        <fullName evidence="9">GOLD domain-containing protein</fullName>
    </recommendedName>
</protein>
<dbReference type="EMBL" id="OA883596">
    <property type="protein sequence ID" value="CAD7279249.1"/>
    <property type="molecule type" value="Genomic_DNA"/>
</dbReference>
<dbReference type="AlphaFoldDB" id="A0A7R9GFQ5"/>
<gene>
    <name evidence="10" type="ORF">NMOB1V02_LOCUS6926</name>
</gene>